<keyword evidence="2" id="KW-1185">Reference proteome</keyword>
<dbReference type="AlphaFoldDB" id="A0A918CQ34"/>
<evidence type="ECO:0000313" key="1">
    <source>
        <dbReference type="EMBL" id="GGR34393.1"/>
    </source>
</evidence>
<dbReference type="Proteomes" id="UP000603865">
    <property type="component" value="Unassembled WGS sequence"/>
</dbReference>
<name>A0A918CQ34_9DEIO</name>
<reference evidence="1" key="2">
    <citation type="submission" date="2020-09" db="EMBL/GenBank/DDBJ databases">
        <authorList>
            <person name="Sun Q."/>
            <person name="Ohkuma M."/>
        </authorList>
    </citation>
    <scope>NUCLEOTIDE SEQUENCE</scope>
    <source>
        <strain evidence="1">JCM 31311</strain>
    </source>
</reference>
<reference evidence="1" key="1">
    <citation type="journal article" date="2014" name="Int. J. Syst. Evol. Microbiol.">
        <title>Complete genome sequence of Corynebacterium casei LMG S-19264T (=DSM 44701T), isolated from a smear-ripened cheese.</title>
        <authorList>
            <consortium name="US DOE Joint Genome Institute (JGI-PGF)"/>
            <person name="Walter F."/>
            <person name="Albersmeier A."/>
            <person name="Kalinowski J."/>
            <person name="Ruckert C."/>
        </authorList>
    </citation>
    <scope>NUCLEOTIDE SEQUENCE</scope>
    <source>
        <strain evidence="1">JCM 31311</strain>
    </source>
</reference>
<dbReference type="EMBL" id="BMQL01000063">
    <property type="protein sequence ID" value="GGR34393.1"/>
    <property type="molecule type" value="Genomic_DNA"/>
</dbReference>
<accession>A0A918CQ34</accession>
<proteinExistence type="predicted"/>
<evidence type="ECO:0000313" key="2">
    <source>
        <dbReference type="Proteomes" id="UP000603865"/>
    </source>
</evidence>
<organism evidence="1 2">
    <name type="scientific">Deinococcus ruber</name>
    <dbReference type="NCBI Taxonomy" id="1848197"/>
    <lineage>
        <taxon>Bacteria</taxon>
        <taxon>Thermotogati</taxon>
        <taxon>Deinococcota</taxon>
        <taxon>Deinococci</taxon>
        <taxon>Deinococcales</taxon>
        <taxon>Deinococcaceae</taxon>
        <taxon>Deinococcus</taxon>
    </lineage>
</organism>
<sequence>MPDPAELPELFDRYAVLRDTIQGLEAEREALGAVIKAALMAGEHPENDIYRAVLKRSKRIEYPVSRFREVFGDAATLEVASIDKKKAEALAKSGDLDAEQLRALAEVKELVSLVLLPKGEASRDGA</sequence>
<gene>
    <name evidence="1" type="ORF">GCM10008957_50680</name>
</gene>
<comment type="caution">
    <text evidence="1">The sequence shown here is derived from an EMBL/GenBank/DDBJ whole genome shotgun (WGS) entry which is preliminary data.</text>
</comment>
<protein>
    <submittedName>
        <fullName evidence="1">Uncharacterized protein</fullName>
    </submittedName>
</protein>